<gene>
    <name evidence="8" type="ORF">DET52_103196</name>
</gene>
<reference evidence="8 9" key="1">
    <citation type="submission" date="2019-03" db="EMBL/GenBank/DDBJ databases">
        <title>Freshwater and sediment microbial communities from various areas in North America, analyzing microbe dynamics in response to fracking.</title>
        <authorList>
            <person name="Lamendella R."/>
        </authorList>
    </citation>
    <scope>NUCLEOTIDE SEQUENCE [LARGE SCALE GENOMIC DNA]</scope>
    <source>
        <strain evidence="8 9">114D</strain>
    </source>
</reference>
<feature type="domain" description="SusD-like N-terminal" evidence="7">
    <location>
        <begin position="98"/>
        <end position="225"/>
    </location>
</feature>
<evidence type="ECO:0000256" key="1">
    <source>
        <dbReference type="ARBA" id="ARBA00004442"/>
    </source>
</evidence>
<dbReference type="Pfam" id="PF07980">
    <property type="entry name" value="SusD_RagB"/>
    <property type="match status" value="1"/>
</dbReference>
<dbReference type="InterPro" id="IPR033985">
    <property type="entry name" value="SusD-like_N"/>
</dbReference>
<evidence type="ECO:0000259" key="7">
    <source>
        <dbReference type="Pfam" id="PF14322"/>
    </source>
</evidence>
<dbReference type="GO" id="GO:0009279">
    <property type="term" value="C:cell outer membrane"/>
    <property type="evidence" value="ECO:0007669"/>
    <property type="project" value="UniProtKB-SubCell"/>
</dbReference>
<evidence type="ECO:0000256" key="3">
    <source>
        <dbReference type="ARBA" id="ARBA00022729"/>
    </source>
</evidence>
<keyword evidence="3" id="KW-0732">Signal</keyword>
<evidence type="ECO:0000256" key="2">
    <source>
        <dbReference type="ARBA" id="ARBA00006275"/>
    </source>
</evidence>
<dbReference type="Proteomes" id="UP000294848">
    <property type="component" value="Unassembled WGS sequence"/>
</dbReference>
<dbReference type="CDD" id="cd08977">
    <property type="entry name" value="SusD"/>
    <property type="match status" value="1"/>
</dbReference>
<feature type="domain" description="RagB/SusD" evidence="6">
    <location>
        <begin position="265"/>
        <end position="524"/>
    </location>
</feature>
<evidence type="ECO:0000313" key="8">
    <source>
        <dbReference type="EMBL" id="TDO03252.1"/>
    </source>
</evidence>
<comment type="caution">
    <text evidence="8">The sequence shown here is derived from an EMBL/GenBank/DDBJ whole genome shotgun (WGS) entry which is preliminary data.</text>
</comment>
<dbReference type="EMBL" id="SNWI01000003">
    <property type="protein sequence ID" value="TDO03252.1"/>
    <property type="molecule type" value="Genomic_DNA"/>
</dbReference>
<dbReference type="InterPro" id="IPR012944">
    <property type="entry name" value="SusD_RagB_dom"/>
</dbReference>
<evidence type="ECO:0000259" key="6">
    <source>
        <dbReference type="Pfam" id="PF07980"/>
    </source>
</evidence>
<evidence type="ECO:0000313" key="9">
    <source>
        <dbReference type="Proteomes" id="UP000294848"/>
    </source>
</evidence>
<evidence type="ECO:0000256" key="4">
    <source>
        <dbReference type="ARBA" id="ARBA00023136"/>
    </source>
</evidence>
<organism evidence="8 9">
    <name type="scientific">Sunxiuqinia elliptica</name>
    <dbReference type="NCBI Taxonomy" id="655355"/>
    <lineage>
        <taxon>Bacteria</taxon>
        <taxon>Pseudomonadati</taxon>
        <taxon>Bacteroidota</taxon>
        <taxon>Bacteroidia</taxon>
        <taxon>Marinilabiliales</taxon>
        <taxon>Prolixibacteraceae</taxon>
        <taxon>Sunxiuqinia</taxon>
    </lineage>
</organism>
<comment type="subcellular location">
    <subcellularLocation>
        <location evidence="1">Cell outer membrane</location>
    </subcellularLocation>
</comment>
<dbReference type="SUPFAM" id="SSF48452">
    <property type="entry name" value="TPR-like"/>
    <property type="match status" value="1"/>
</dbReference>
<dbReference type="Gene3D" id="1.25.40.390">
    <property type="match status" value="1"/>
</dbReference>
<sequence>MEVITLNEFIMKKIVILFILASFLGLSGCDLNDELNTVPTGAVSELIFWQTENDALLAVNAAYRELDGPGLAYLVTTTDLAMHAPSGPQTLYDIAVGTIDPTNYAIRDYWRRYWIGVRKANDPINNIDKIESGDADLLARLKAEARFLRAYYYTMLTTFWGDVPLVTETLEIQDQVSRTNKTEVVDFIIDELDAIAGTLPVSYEGDNVGRATRGAALALKARVALYNGRYAVARDAAKAVMDLNVYDLYPDYERLFWYEGQSSSEVIFDHQYAVGYSYTNYISRSASSLGGGSGIDPLRSFLLKHEYKGAEDPENEYTGLDPRFGYNVFYPGAEMPNGEIYDSRPSSTTDDKIGSSEFATNYGFNVRKGIDWDIDGANAEQSTINFILIRYADVLLMFAEAKIELNELDESVYSAINQVRTRPTVEMPAITPGKSQNELREILRNERTVELAFEGLRLFDMNRWQIGDAKTEPALGIRYRNEAGEWVIHNRNLLRNFRADRDYLWPIPQEEVEVNSNIGQNPNY</sequence>
<proteinExistence type="inferred from homology"/>
<name>A0A4R6H514_9BACT</name>
<protein>
    <submittedName>
        <fullName evidence="8">Putative outer membrane starch-binding protein</fullName>
    </submittedName>
</protein>
<evidence type="ECO:0000256" key="5">
    <source>
        <dbReference type="ARBA" id="ARBA00023237"/>
    </source>
</evidence>
<keyword evidence="5" id="KW-0998">Cell outer membrane</keyword>
<dbReference type="InterPro" id="IPR011990">
    <property type="entry name" value="TPR-like_helical_dom_sf"/>
</dbReference>
<dbReference type="AlphaFoldDB" id="A0A4R6H514"/>
<accession>A0A4R6H514</accession>
<dbReference type="Pfam" id="PF14322">
    <property type="entry name" value="SusD-like_3"/>
    <property type="match status" value="1"/>
</dbReference>
<comment type="similarity">
    <text evidence="2">Belongs to the SusD family.</text>
</comment>
<keyword evidence="4" id="KW-0472">Membrane</keyword>